<proteinExistence type="predicted"/>
<keyword evidence="2" id="KW-1185">Reference proteome</keyword>
<accession>A0A511ZA90</accession>
<organism evidence="1 2">
    <name type="scientific">Sporosarcina luteola</name>
    <dbReference type="NCBI Taxonomy" id="582850"/>
    <lineage>
        <taxon>Bacteria</taxon>
        <taxon>Bacillati</taxon>
        <taxon>Bacillota</taxon>
        <taxon>Bacilli</taxon>
        <taxon>Bacillales</taxon>
        <taxon>Caryophanaceae</taxon>
        <taxon>Sporosarcina</taxon>
    </lineage>
</organism>
<reference evidence="1 2" key="1">
    <citation type="submission" date="2019-07" db="EMBL/GenBank/DDBJ databases">
        <title>Whole genome shotgun sequence of Sporosarcina luteola NBRC 105378.</title>
        <authorList>
            <person name="Hosoyama A."/>
            <person name="Uohara A."/>
            <person name="Ohji S."/>
            <person name="Ichikawa N."/>
        </authorList>
    </citation>
    <scope>NUCLEOTIDE SEQUENCE [LARGE SCALE GENOMIC DNA]</scope>
    <source>
        <strain evidence="1 2">NBRC 105378</strain>
    </source>
</reference>
<sequence>MPQVFLAHVLLPGTVVETSQQDLLCINSLSFPVSESMDLNFDRIMTFSNAIVKGM</sequence>
<evidence type="ECO:0000313" key="2">
    <source>
        <dbReference type="Proteomes" id="UP000321901"/>
    </source>
</evidence>
<dbReference type="Proteomes" id="UP000321901">
    <property type="component" value="Unassembled WGS sequence"/>
</dbReference>
<name>A0A511ZA90_9BACL</name>
<dbReference type="AlphaFoldDB" id="A0A511ZA90"/>
<gene>
    <name evidence="1" type="ORF">SLU01_26880</name>
</gene>
<protein>
    <submittedName>
        <fullName evidence="1">Uncharacterized protein</fullName>
    </submittedName>
</protein>
<comment type="caution">
    <text evidence="1">The sequence shown here is derived from an EMBL/GenBank/DDBJ whole genome shotgun (WGS) entry which is preliminary data.</text>
</comment>
<evidence type="ECO:0000313" key="1">
    <source>
        <dbReference type="EMBL" id="GEN84376.1"/>
    </source>
</evidence>
<dbReference type="EMBL" id="BJYL01000036">
    <property type="protein sequence ID" value="GEN84376.1"/>
    <property type="molecule type" value="Genomic_DNA"/>
</dbReference>